<accession>A0A9W8AI90</accession>
<reference evidence="1" key="1">
    <citation type="submission" date="2022-07" db="EMBL/GenBank/DDBJ databases">
        <title>Phylogenomic reconstructions and comparative analyses of Kickxellomycotina fungi.</title>
        <authorList>
            <person name="Reynolds N.K."/>
            <person name="Stajich J.E."/>
            <person name="Barry K."/>
            <person name="Grigoriev I.V."/>
            <person name="Crous P."/>
            <person name="Smith M.E."/>
        </authorList>
    </citation>
    <scope>NUCLEOTIDE SEQUENCE</scope>
    <source>
        <strain evidence="1">RSA 861</strain>
    </source>
</reference>
<organism evidence="1 2">
    <name type="scientific">Tieghemiomyces parasiticus</name>
    <dbReference type="NCBI Taxonomy" id="78921"/>
    <lineage>
        <taxon>Eukaryota</taxon>
        <taxon>Fungi</taxon>
        <taxon>Fungi incertae sedis</taxon>
        <taxon>Zoopagomycota</taxon>
        <taxon>Kickxellomycotina</taxon>
        <taxon>Dimargaritomycetes</taxon>
        <taxon>Dimargaritales</taxon>
        <taxon>Dimargaritaceae</taxon>
        <taxon>Tieghemiomyces</taxon>
    </lineage>
</organism>
<proteinExistence type="predicted"/>
<sequence>MAGPHSNVIPEDITEKLRSTHPILQQQAARQLLTRLGNRTTETALEPLWQLLAQTDTPSAAFVDIRVSFVGLFDENTSQATEADRRAALRRAALTSVALPLPRAARMLSTTVFMLSALRHVTCSVPAFTADPSSTEHPLRTVARLRPALVGTLLRDDGLYLRHLPSEATAQLLAYHEPFLAYVVLAPEPELGTAREYAFQLLDEVIRIDLAPDWMLVDWALGFYDRSLQALPRLDPNDPTGSSQFGWIVLRHVHRFLRRLTAQVSARSASDTPEDTANRVGALLCRTYGVALATLYAYAVAEQPLDWIPRALWELHESAAVWCTAGRPWHAAWSAWCTLAVACHCRRLRRGYFDGDQGDWLTVIHYSLLDATAAAPPAYLVQLVRTTLLQLMMLNPRTERVGQIGRLWSSLSKVEPPHGPGTATTAQQTLDRMADLRVTFASAAWGDLRATADDLDVMLTLFAQNPAAAAETCQPALRTIEDPLFPTALLLTPHPALALAAIQYLASRGCPPLDRLAALPIVLHAVNRAADSNDPIYQRGVAWILYHVFPALAADRDPYTTSRLHVVVTDWLAVEQWNSSGFPTTAPAALRLLYRCVLAQSRLQPILRHALQTWAVCRKQANPKLPPSFTEIALEEAALGTLRDLTLSNGPQHGMWALEVLTPLLRYTRLTSMGLGLALAAVNRCVELKQVAPAVAWRALIRSCATDPEDIAVRRQLLRFWGLVGRYRGTTEPDALFRSEALTTQLLPVGLTGECDPTLAPDLWTAVASFPPAEVIQQLEDTPRVLSQRLRDCISAPGVGTLWAHLFEHEIHHMLRSVFKGGRGPLRARLATPAATTAARDRALATVQGALVGPGMVTPGVLYALADTTDLASIIPSNTDSGAALADFAVQLNSRLDVDHWLARLHTVQAWSAHFDAALEHLVSESSGPSDGDPTATLTAYVGRLQTAWLPHLTRRHRVDELARTFLALSGLLTSVPRVAPALARQLAQAVRETLDTAFPWSTELPSQNDTVLFALTALVSRLAHVLRGDEPLGEMALHFMTVGLAETARPWFQWGSAFHLGFLGRGLTADATVSHRLHAQARAHLEALAATLQSPPPTATFALQVGGALGLTYAHVSVPHPSPVAAAEIQACIDAAQARVAQFANLEGPPAGLDAPDIAALVYLAALPHPTEHAIDPKVLAYLAAAPAGARGLPILGQDLLPVVTAQFRVRYGLSTDDLSLATANLAHQLPAVPSKARVRLIGGVAGLLGVNWLAPWLPPLPALLLLEPATFSDALQTLTGLAATATSSEDSAMEGLGDAKLRGAAQFLVGAVGCALAQLSDTVTSLGPGRATGTANEPNPGASGAYFEALRRVGASGQAPATYDRLPANLSYLRAAVATASAVLDTHANDTRLVDDTSPEVNRDLRCVRELLAALLRLPRQLPAMDWGGFLARVLLLRPPSDVRLLVLRLAAKYAPHLPSVQELLVVLLTRAPPAALFLDLHPDHFALGVHSLRALLRLAHLPTAAPLLSEAMWPILARATPSGYDDEGVRGETSLRAPPTVALAAPKLLELVELLAQRIASASRPTEDAGLALRTGFYLAMAPALAGTTSTNPTVKLDRRMEMTAAVGTAPSEADHSAAQLRIDLRTLLINLARTNTLADIPLGTPTEVLWFVFIEACLPDWSAVGQFLDLDLSADREDATSGGHTVMPADFGPWLPALQSRGQIDRFVFIVATMVRLGRCPRLETLSALCRGALLAAAAASSDQGQPGLLPAEPGWWSRICRYIVEAIVASSMVPCSRLPTTPEDTGLVLDRARSDALFAEWQVRLLDLTLITTTRLTREADARDPGLAAAKAARTVRRALDGLYAPLCYILATAQTRGLDLVATTYDTLATELPRFSSVTLPPWAPELNFRGHVNILAYLRPVSSVSLLVRRATGNTDQTNDAQPLNLSYLVATLPALIVASPNRALAGRQITKRLVRFAKMHRQAAATMVAADVGGHQFDTLLCRTLGNLLPYLEPEEMWLALET</sequence>
<keyword evidence="2" id="KW-1185">Reference proteome</keyword>
<name>A0A9W8AI90_9FUNG</name>
<protein>
    <submittedName>
        <fullName evidence="1">Uncharacterized protein</fullName>
    </submittedName>
</protein>
<dbReference type="OrthoDB" id="2110490at2759"/>
<gene>
    <name evidence="1" type="ORF">IWQ60_003227</name>
</gene>
<evidence type="ECO:0000313" key="2">
    <source>
        <dbReference type="Proteomes" id="UP001150569"/>
    </source>
</evidence>
<dbReference type="EMBL" id="JANBPT010000134">
    <property type="protein sequence ID" value="KAJ1927107.1"/>
    <property type="molecule type" value="Genomic_DNA"/>
</dbReference>
<dbReference type="Proteomes" id="UP001150569">
    <property type="component" value="Unassembled WGS sequence"/>
</dbReference>
<comment type="caution">
    <text evidence="1">The sequence shown here is derived from an EMBL/GenBank/DDBJ whole genome shotgun (WGS) entry which is preliminary data.</text>
</comment>
<evidence type="ECO:0000313" key="1">
    <source>
        <dbReference type="EMBL" id="KAJ1927107.1"/>
    </source>
</evidence>